<dbReference type="Proteomes" id="UP000077266">
    <property type="component" value="Unassembled WGS sequence"/>
</dbReference>
<dbReference type="InParanoid" id="A0A165IGD6"/>
<evidence type="ECO:0000313" key="3">
    <source>
        <dbReference type="Proteomes" id="UP000077266"/>
    </source>
</evidence>
<dbReference type="AlphaFoldDB" id="A0A165IGD6"/>
<proteinExistence type="predicted"/>
<dbReference type="EMBL" id="KV425991">
    <property type="protein sequence ID" value="KZV93366.1"/>
    <property type="molecule type" value="Genomic_DNA"/>
</dbReference>
<name>A0A165IGD6_EXIGL</name>
<reference evidence="2 3" key="1">
    <citation type="journal article" date="2016" name="Mol. Biol. Evol.">
        <title>Comparative Genomics of Early-Diverging Mushroom-Forming Fungi Provides Insights into the Origins of Lignocellulose Decay Capabilities.</title>
        <authorList>
            <person name="Nagy L.G."/>
            <person name="Riley R."/>
            <person name="Tritt A."/>
            <person name="Adam C."/>
            <person name="Daum C."/>
            <person name="Floudas D."/>
            <person name="Sun H."/>
            <person name="Yadav J.S."/>
            <person name="Pangilinan J."/>
            <person name="Larsson K.H."/>
            <person name="Matsuura K."/>
            <person name="Barry K."/>
            <person name="Labutti K."/>
            <person name="Kuo R."/>
            <person name="Ohm R.A."/>
            <person name="Bhattacharya S.S."/>
            <person name="Shirouzu T."/>
            <person name="Yoshinaga Y."/>
            <person name="Martin F.M."/>
            <person name="Grigoriev I.V."/>
            <person name="Hibbett D.S."/>
        </authorList>
    </citation>
    <scope>NUCLEOTIDE SEQUENCE [LARGE SCALE GENOMIC DNA]</scope>
    <source>
        <strain evidence="2 3">HHB12029</strain>
    </source>
</reference>
<gene>
    <name evidence="2" type="ORF">EXIGLDRAFT_749194</name>
</gene>
<accession>A0A165IGD6</accession>
<feature type="chain" id="PRO_5007859267" evidence="1">
    <location>
        <begin position="21"/>
        <end position="219"/>
    </location>
</feature>
<organism evidence="2 3">
    <name type="scientific">Exidia glandulosa HHB12029</name>
    <dbReference type="NCBI Taxonomy" id="1314781"/>
    <lineage>
        <taxon>Eukaryota</taxon>
        <taxon>Fungi</taxon>
        <taxon>Dikarya</taxon>
        <taxon>Basidiomycota</taxon>
        <taxon>Agaricomycotina</taxon>
        <taxon>Agaricomycetes</taxon>
        <taxon>Auriculariales</taxon>
        <taxon>Exidiaceae</taxon>
        <taxon>Exidia</taxon>
    </lineage>
</organism>
<evidence type="ECO:0000256" key="1">
    <source>
        <dbReference type="SAM" id="SignalP"/>
    </source>
</evidence>
<dbReference type="OrthoDB" id="3226519at2759"/>
<protein>
    <submittedName>
        <fullName evidence="2">Uncharacterized protein</fullName>
    </submittedName>
</protein>
<evidence type="ECO:0000313" key="2">
    <source>
        <dbReference type="EMBL" id="KZV93366.1"/>
    </source>
</evidence>
<keyword evidence="3" id="KW-1185">Reference proteome</keyword>
<sequence length="219" mass="23158">MIPSRLHLLLSLFSLPAALGLPGFGAVRLALDAAPKAATVAQACPEGSSSHSVDSVSFFLESGIKMTTGSCAPSNSTLAARAARGAVASSPLPDGREPGDECDTPCKTVCFDGHKSPDAADCQVIFDALLTRDDRQFCLHRTDGFVLYTFKSCGTSFTNQIVGSDEPQPLNYCYRDWAGAGHWVANACQSDSEAAGGKCVAAFGSFQDVPDWYMQVYNT</sequence>
<keyword evidence="1" id="KW-0732">Signal</keyword>
<feature type="signal peptide" evidence="1">
    <location>
        <begin position="1"/>
        <end position="20"/>
    </location>
</feature>